<comment type="caution">
    <text evidence="4">The sequence shown here is derived from an EMBL/GenBank/DDBJ whole genome shotgun (WGS) entry which is preliminary data.</text>
</comment>
<name>A0ABN3FPU0_9ACTN</name>
<evidence type="ECO:0000259" key="3">
    <source>
        <dbReference type="PROSITE" id="PS50887"/>
    </source>
</evidence>
<dbReference type="SUPFAM" id="SSF55073">
    <property type="entry name" value="Nucleotide cyclase"/>
    <property type="match status" value="1"/>
</dbReference>
<proteinExistence type="predicted"/>
<gene>
    <name evidence="4" type="ORF">GCM10010170_014730</name>
</gene>
<accession>A0ABN3FPU0</accession>
<dbReference type="EMBL" id="BAAARV010000015">
    <property type="protein sequence ID" value="GAA2335004.1"/>
    <property type="molecule type" value="Genomic_DNA"/>
</dbReference>
<evidence type="ECO:0000313" key="5">
    <source>
        <dbReference type="Proteomes" id="UP001501444"/>
    </source>
</evidence>
<keyword evidence="1" id="KW-0812">Transmembrane</keyword>
<dbReference type="PROSITE" id="PS50887">
    <property type="entry name" value="GGDEF"/>
    <property type="match status" value="1"/>
</dbReference>
<dbReference type="Pfam" id="PF00563">
    <property type="entry name" value="EAL"/>
    <property type="match status" value="1"/>
</dbReference>
<feature type="domain" description="EAL" evidence="2">
    <location>
        <begin position="386"/>
        <end position="640"/>
    </location>
</feature>
<dbReference type="CDD" id="cd01948">
    <property type="entry name" value="EAL"/>
    <property type="match status" value="1"/>
</dbReference>
<dbReference type="Proteomes" id="UP001501444">
    <property type="component" value="Unassembled WGS sequence"/>
</dbReference>
<dbReference type="InterPro" id="IPR029787">
    <property type="entry name" value="Nucleotide_cyclase"/>
</dbReference>
<dbReference type="PROSITE" id="PS50883">
    <property type="entry name" value="EAL"/>
    <property type="match status" value="1"/>
</dbReference>
<dbReference type="Pfam" id="PF00990">
    <property type="entry name" value="GGDEF"/>
    <property type="match status" value="1"/>
</dbReference>
<protein>
    <recommendedName>
        <fullName evidence="6">Diguanylate cyclase (GGDEF)-like protein</fullName>
    </recommendedName>
</protein>
<evidence type="ECO:0008006" key="6">
    <source>
        <dbReference type="Google" id="ProtNLM"/>
    </source>
</evidence>
<dbReference type="InterPro" id="IPR001633">
    <property type="entry name" value="EAL_dom"/>
</dbReference>
<evidence type="ECO:0000256" key="1">
    <source>
        <dbReference type="SAM" id="Phobius"/>
    </source>
</evidence>
<dbReference type="PANTHER" id="PTHR44757">
    <property type="entry name" value="DIGUANYLATE CYCLASE DGCP"/>
    <property type="match status" value="1"/>
</dbReference>
<dbReference type="NCBIfam" id="TIGR00254">
    <property type="entry name" value="GGDEF"/>
    <property type="match status" value="1"/>
</dbReference>
<keyword evidence="1" id="KW-0472">Membrane</keyword>
<keyword evidence="5" id="KW-1185">Reference proteome</keyword>
<dbReference type="SMART" id="SM00267">
    <property type="entry name" value="GGDEF"/>
    <property type="match status" value="1"/>
</dbReference>
<dbReference type="CDD" id="cd01949">
    <property type="entry name" value="GGDEF"/>
    <property type="match status" value="1"/>
</dbReference>
<dbReference type="RefSeq" id="WP_344611486.1">
    <property type="nucleotide sequence ID" value="NZ_BAAARV010000015.1"/>
</dbReference>
<feature type="transmembrane region" description="Helical" evidence="1">
    <location>
        <begin position="177"/>
        <end position="203"/>
    </location>
</feature>
<dbReference type="InterPro" id="IPR000160">
    <property type="entry name" value="GGDEF_dom"/>
</dbReference>
<dbReference type="SUPFAM" id="SSF141868">
    <property type="entry name" value="EAL domain-like"/>
    <property type="match status" value="1"/>
</dbReference>
<keyword evidence="1" id="KW-1133">Transmembrane helix</keyword>
<evidence type="ECO:0000313" key="4">
    <source>
        <dbReference type="EMBL" id="GAA2335004.1"/>
    </source>
</evidence>
<sequence length="646" mass="70174">MPRSHLKRRVALVGLAAVLLTLTGVSVFGTVATRDAARAAQSASSVAEAYHLAHEAVGLEEIAEQQYRLEPESNARGQHAAAAQQLQSALKLIRERGNARDLSLVDLIQTLQRRYLDAVVRLFAAVDKGDQTLVRRIDMDEVQHTSVRIDYLLQQATAEHTTAAGRANARLNQVEQVVFFATLFTFAAGLALIVVFSAVAVGYQRRLMRQATESAHRATHDALTGLPNRSVFTTRTAEALTAPAEAGPSVLMLDLDRFKEVNDTLGHHYGDELLRQVARRASAAVRATDTVARLAGDEFAILLPTTGSEDAVRLAQRVQSELHRSFDLGDVTVDIEASIGVASAPADATGADELLRCADIAMYTAKDAKTGTVAYRPAMHADDSSRLLLLGDLRRALDAEDQISLAYQPKVRLADDELSGVEALVRWQHPVRGPIAPNDFIPVAETTGLINRLTLYVLRHALAQTRAWLDGGREVPVAVNLSPRCLLDPNLVDHVTRMLGEHRVPASLLRLEVTESAVMANPAQATATLRQLHDLGVHLSIDDYGTGYSSMAYLKQLPVDELKVDRTFVQHMDTDHDDAVLVRGAIELGHNLGMTVVAEGVEAGAHAAALYELGCDIAQGYHYARPMPAAQLEEWLRSRRVAAAAP</sequence>
<feature type="domain" description="GGDEF" evidence="3">
    <location>
        <begin position="246"/>
        <end position="378"/>
    </location>
</feature>
<dbReference type="SMART" id="SM00052">
    <property type="entry name" value="EAL"/>
    <property type="match status" value="1"/>
</dbReference>
<dbReference type="InterPro" id="IPR052155">
    <property type="entry name" value="Biofilm_reg_signaling"/>
</dbReference>
<dbReference type="PANTHER" id="PTHR44757:SF2">
    <property type="entry name" value="BIOFILM ARCHITECTURE MAINTENANCE PROTEIN MBAA"/>
    <property type="match status" value="1"/>
</dbReference>
<reference evidence="4 5" key="1">
    <citation type="journal article" date="2019" name="Int. J. Syst. Evol. Microbiol.">
        <title>The Global Catalogue of Microorganisms (GCM) 10K type strain sequencing project: providing services to taxonomists for standard genome sequencing and annotation.</title>
        <authorList>
            <consortium name="The Broad Institute Genomics Platform"/>
            <consortium name="The Broad Institute Genome Sequencing Center for Infectious Disease"/>
            <person name="Wu L."/>
            <person name="Ma J."/>
        </authorList>
    </citation>
    <scope>NUCLEOTIDE SEQUENCE [LARGE SCALE GENOMIC DNA]</scope>
    <source>
        <strain evidence="4 5">JCM 3272</strain>
    </source>
</reference>
<dbReference type="InterPro" id="IPR043128">
    <property type="entry name" value="Rev_trsase/Diguanyl_cyclase"/>
</dbReference>
<dbReference type="InterPro" id="IPR035919">
    <property type="entry name" value="EAL_sf"/>
</dbReference>
<dbReference type="Gene3D" id="3.20.20.450">
    <property type="entry name" value="EAL domain"/>
    <property type="match status" value="1"/>
</dbReference>
<organism evidence="4 5">
    <name type="scientific">Dactylosporangium salmoneum</name>
    <dbReference type="NCBI Taxonomy" id="53361"/>
    <lineage>
        <taxon>Bacteria</taxon>
        <taxon>Bacillati</taxon>
        <taxon>Actinomycetota</taxon>
        <taxon>Actinomycetes</taxon>
        <taxon>Micromonosporales</taxon>
        <taxon>Micromonosporaceae</taxon>
        <taxon>Dactylosporangium</taxon>
    </lineage>
</organism>
<evidence type="ECO:0000259" key="2">
    <source>
        <dbReference type="PROSITE" id="PS50883"/>
    </source>
</evidence>
<dbReference type="Gene3D" id="3.30.70.270">
    <property type="match status" value="1"/>
</dbReference>